<dbReference type="InterPro" id="IPR011990">
    <property type="entry name" value="TPR-like_helical_dom_sf"/>
</dbReference>
<accession>A0ABS3JJL3</accession>
<feature type="transmembrane region" description="Helical" evidence="1">
    <location>
        <begin position="79"/>
        <end position="97"/>
    </location>
</feature>
<evidence type="ECO:0000313" key="2">
    <source>
        <dbReference type="EMBL" id="MBO0949633.1"/>
    </source>
</evidence>
<dbReference type="RefSeq" id="WP_207329580.1">
    <property type="nucleotide sequence ID" value="NZ_JAFMYW010000003.1"/>
</dbReference>
<dbReference type="SUPFAM" id="SSF48452">
    <property type="entry name" value="TPR-like"/>
    <property type="match status" value="1"/>
</dbReference>
<keyword evidence="1" id="KW-1133">Transmembrane helix</keyword>
<proteinExistence type="predicted"/>
<sequence>MDLSNDLFNEIDAYLNKRMSPTERQVFMERMNQDAELRQEVDIQQQIQDGLDAVVMQRQLAAMRTGIGRQQRLRRTVRYASAFVLLCLAFTGGFFWYQSTQTLTPEQAFMAYYEPEPNAREDAVQPAGLAAARAEYYAEHYPEALRLLTSIPPDSLGLVSYYRGITLLAMSRPNDAIPALSSVSQSPDLSLRQRADWYIALAYLKTGDTTKARQTLQVISDNNTHPYREWATDVLEKLR</sequence>
<dbReference type="Proteomes" id="UP000664628">
    <property type="component" value="Unassembled WGS sequence"/>
</dbReference>
<organism evidence="2 3">
    <name type="scientific">Fibrella forsythiae</name>
    <dbReference type="NCBI Taxonomy" id="2817061"/>
    <lineage>
        <taxon>Bacteria</taxon>
        <taxon>Pseudomonadati</taxon>
        <taxon>Bacteroidota</taxon>
        <taxon>Cytophagia</taxon>
        <taxon>Cytophagales</taxon>
        <taxon>Spirosomataceae</taxon>
        <taxon>Fibrella</taxon>
    </lineage>
</organism>
<comment type="caution">
    <text evidence="2">The sequence shown here is derived from an EMBL/GenBank/DDBJ whole genome shotgun (WGS) entry which is preliminary data.</text>
</comment>
<reference evidence="2 3" key="1">
    <citation type="submission" date="2021-03" db="EMBL/GenBank/DDBJ databases">
        <title>Fibrella sp. HMF5405 genome sequencing and assembly.</title>
        <authorList>
            <person name="Kang H."/>
            <person name="Kim H."/>
            <person name="Bae S."/>
            <person name="Joh K."/>
        </authorList>
    </citation>
    <scope>NUCLEOTIDE SEQUENCE [LARGE SCALE GENOMIC DNA]</scope>
    <source>
        <strain evidence="2 3">HMF5405</strain>
    </source>
</reference>
<dbReference type="EMBL" id="JAFMYW010000003">
    <property type="protein sequence ID" value="MBO0949633.1"/>
    <property type="molecule type" value="Genomic_DNA"/>
</dbReference>
<gene>
    <name evidence="2" type="ORF">J2I46_13635</name>
</gene>
<protein>
    <submittedName>
        <fullName evidence="2">Tetratricopeptide repeat protein</fullName>
    </submittedName>
</protein>
<keyword evidence="1" id="KW-0812">Transmembrane</keyword>
<evidence type="ECO:0000256" key="1">
    <source>
        <dbReference type="SAM" id="Phobius"/>
    </source>
</evidence>
<dbReference type="Gene3D" id="1.25.40.10">
    <property type="entry name" value="Tetratricopeptide repeat domain"/>
    <property type="match status" value="1"/>
</dbReference>
<keyword evidence="1" id="KW-0472">Membrane</keyword>
<evidence type="ECO:0000313" key="3">
    <source>
        <dbReference type="Proteomes" id="UP000664628"/>
    </source>
</evidence>
<name>A0ABS3JJL3_9BACT</name>
<keyword evidence="3" id="KW-1185">Reference proteome</keyword>